<evidence type="ECO:0000313" key="3">
    <source>
        <dbReference type="EMBL" id="EEG51551.1"/>
    </source>
</evidence>
<name>C0DAT7_9FIRM</name>
<gene>
    <name evidence="3" type="ORF">CLOSTASPAR_06392</name>
</gene>
<feature type="transmembrane region" description="Helical" evidence="1">
    <location>
        <begin position="420"/>
        <end position="437"/>
    </location>
</feature>
<dbReference type="Gene3D" id="3.40.50.880">
    <property type="match status" value="1"/>
</dbReference>
<feature type="chain" id="PRO_5038695822" evidence="2">
    <location>
        <begin position="41"/>
        <end position="835"/>
    </location>
</feature>
<keyword evidence="1" id="KW-1133">Transmembrane helix</keyword>
<accession>C0DAT7</accession>
<reference evidence="3 4" key="2">
    <citation type="submission" date="2009-02" db="EMBL/GenBank/DDBJ databases">
        <title>Draft genome sequence of Clostridium asparagiforme (DSM 15981).</title>
        <authorList>
            <person name="Sudarsanam P."/>
            <person name="Ley R."/>
            <person name="Guruge J."/>
            <person name="Turnbaugh P.J."/>
            <person name="Mahowald M."/>
            <person name="Liep D."/>
            <person name="Gordon J."/>
        </authorList>
    </citation>
    <scope>NUCLEOTIDE SEQUENCE [LARGE SCALE GENOMIC DNA]</scope>
    <source>
        <strain evidence="3 4">DSM 15981</strain>
    </source>
</reference>
<dbReference type="AlphaFoldDB" id="C0DAT7"/>
<evidence type="ECO:0000313" key="4">
    <source>
        <dbReference type="Proteomes" id="UP000004756"/>
    </source>
</evidence>
<dbReference type="Proteomes" id="UP000004756">
    <property type="component" value="Unassembled WGS sequence"/>
</dbReference>
<protein>
    <submittedName>
        <fullName evidence="3">Uncharacterized protein</fullName>
    </submittedName>
</protein>
<dbReference type="InterPro" id="IPR029062">
    <property type="entry name" value="Class_I_gatase-like"/>
</dbReference>
<keyword evidence="2" id="KW-0732">Signal</keyword>
<dbReference type="EMBL" id="ACCJ01000539">
    <property type="protein sequence ID" value="EEG51551.1"/>
    <property type="molecule type" value="Genomic_DNA"/>
</dbReference>
<reference evidence="3 4" key="1">
    <citation type="submission" date="2009-01" db="EMBL/GenBank/DDBJ databases">
        <authorList>
            <person name="Fulton L."/>
            <person name="Clifton S."/>
            <person name="Fulton B."/>
            <person name="Xu J."/>
            <person name="Minx P."/>
            <person name="Pepin K.H."/>
            <person name="Johnson M."/>
            <person name="Bhonagiri V."/>
            <person name="Nash W.E."/>
            <person name="Mardis E.R."/>
            <person name="Wilson R.K."/>
        </authorList>
    </citation>
    <scope>NUCLEOTIDE SEQUENCE [LARGE SCALE GENOMIC DNA]</scope>
    <source>
        <strain evidence="3 4">DSM 15981</strain>
    </source>
</reference>
<dbReference type="SUPFAM" id="SSF52317">
    <property type="entry name" value="Class I glutamine amidotransferase-like"/>
    <property type="match status" value="1"/>
</dbReference>
<evidence type="ECO:0000256" key="2">
    <source>
        <dbReference type="SAM" id="SignalP"/>
    </source>
</evidence>
<dbReference type="HOGENOM" id="CLU_349439_0_0_9"/>
<evidence type="ECO:0000256" key="1">
    <source>
        <dbReference type="SAM" id="Phobius"/>
    </source>
</evidence>
<organism evidence="3 4">
    <name type="scientific">[Clostridium] asparagiforme DSM 15981</name>
    <dbReference type="NCBI Taxonomy" id="518636"/>
    <lineage>
        <taxon>Bacteria</taxon>
        <taxon>Bacillati</taxon>
        <taxon>Bacillota</taxon>
        <taxon>Clostridia</taxon>
        <taxon>Lachnospirales</taxon>
        <taxon>Lachnospiraceae</taxon>
        <taxon>Enterocloster</taxon>
    </lineage>
</organism>
<comment type="caution">
    <text evidence="3">The sequence shown here is derived from an EMBL/GenBank/DDBJ whole genome shotgun (WGS) entry which is preliminary data.</text>
</comment>
<keyword evidence="1" id="KW-0472">Membrane</keyword>
<keyword evidence="1" id="KW-0812">Transmembrane</keyword>
<proteinExistence type="predicted"/>
<sequence length="835" mass="92964">MGEQKMMGRFRILPQGRRIRAAVILVGLLLCILAAVPAAAQTAGAAEGLDGGQLKLDVVYGYQGTAKSGRYLPLKIRIENPGGAPFSGTLSVLTMESDYELYRYEYPLNLEAGESFAKDMSISLGARIDQMYVKVMDQEGREIASKRLKLNVSMETAELFVGILSDTPDRLQYLNGVGVNYSTLRTRTIEMSARTLPSQEMELDQLDVLLISNFDTGTLSGDQVKAVWEWVSKGGVLLLGTGERAEDVMRAFGDDLLLAPLPLADLQEINMGVEFAKDSPKGATIPLECTDVYMLGASEVLSSDELSVLTSVTVDNGLVGAAIYDFVDIEAFCQENVSYVDNLFSSLLGEDRINYLVSSSDGTNSSQYWSVQSLINTGDINRLPKVGLYTMAALAYVALVGPGLYFFLKQRGMRRYYPRAVILLALCCTGMVYFMGLTTRFNGPFFTYATIKDMDEDNVVETTFINMQAPYNKPYSVELDPSYMVQPITRSAYYDAYYGNMQVPKFTGTEEPDVNLRFDESATRVSARNVGAFVPLYFQMERKTENTSKAGFTGEIHCFDGTVSGTLTNGYNHPVDDVAVLMYNQMVMVGHMEAGETVELDNREVVYGVMNFGYPMAEQITGASRYREGDLNDAEYVHALERTNLLTFYIGNYLTGYHSEARVVGFSQNQQGGGFLAKKGYETYGSTLITSSVKVDYEQDGLVYRSGLQKNPNVLSGEYYARSNTMYGVTPLILEYYLGNDTEVERVDFHQLSDKVIQSLRYNYTVPFVGNIYFYNYDTGNYDPMDIGVEEFGREALEPYLSPGNTLTVKYVYTNPEDYSWNIILPILTVIGRNK</sequence>
<feature type="signal peptide" evidence="2">
    <location>
        <begin position="1"/>
        <end position="40"/>
    </location>
</feature>
<keyword evidence="4" id="KW-1185">Reference proteome</keyword>
<feature type="transmembrane region" description="Helical" evidence="1">
    <location>
        <begin position="386"/>
        <end position="408"/>
    </location>
</feature>